<dbReference type="InterPro" id="IPR000182">
    <property type="entry name" value="GNAT_dom"/>
</dbReference>
<dbReference type="InterPro" id="IPR053144">
    <property type="entry name" value="Acetyltransferase_Butenolide"/>
</dbReference>
<dbReference type="InterPro" id="IPR016181">
    <property type="entry name" value="Acyl_CoA_acyltransferase"/>
</dbReference>
<dbReference type="SUPFAM" id="SSF55729">
    <property type="entry name" value="Acyl-CoA N-acyltransferases (Nat)"/>
    <property type="match status" value="1"/>
</dbReference>
<sequence length="135" mass="15527">MEWCKDGFVLTDDKSRIDMDALYAMLSGSYWASKRSKKIVEKSLAGSLCLSLFTESAQIGFVRVITDYAVFAWICDVIVNEEYRGLGLGKWMMACMMKHPDLQQLKMALATKDAHGLYEQYGFVRKEFMVREQQL</sequence>
<dbReference type="PROSITE" id="PS51186">
    <property type="entry name" value="GNAT"/>
    <property type="match status" value="1"/>
</dbReference>
<comment type="caution">
    <text evidence="2">The sequence shown here is derived from an EMBL/GenBank/DDBJ whole genome shotgun (WGS) entry which is preliminary data.</text>
</comment>
<dbReference type="GO" id="GO:0016747">
    <property type="term" value="F:acyltransferase activity, transferring groups other than amino-acyl groups"/>
    <property type="evidence" value="ECO:0007669"/>
    <property type="project" value="InterPro"/>
</dbReference>
<keyword evidence="3" id="KW-1185">Reference proteome</keyword>
<dbReference type="EMBL" id="JACVVD010000003">
    <property type="protein sequence ID" value="MBD0380831.1"/>
    <property type="molecule type" value="Genomic_DNA"/>
</dbReference>
<gene>
    <name evidence="2" type="ORF">ICC18_11940</name>
</gene>
<evidence type="ECO:0000313" key="3">
    <source>
        <dbReference type="Proteomes" id="UP000650466"/>
    </source>
</evidence>
<evidence type="ECO:0000313" key="2">
    <source>
        <dbReference type="EMBL" id="MBD0380831.1"/>
    </source>
</evidence>
<dbReference type="Pfam" id="PF13508">
    <property type="entry name" value="Acetyltransf_7"/>
    <property type="match status" value="1"/>
</dbReference>
<accession>A0A926QIN4</accession>
<evidence type="ECO:0000259" key="1">
    <source>
        <dbReference type="PROSITE" id="PS51186"/>
    </source>
</evidence>
<name>A0A926QIN4_9BACL</name>
<dbReference type="CDD" id="cd04301">
    <property type="entry name" value="NAT_SF"/>
    <property type="match status" value="1"/>
</dbReference>
<proteinExistence type="predicted"/>
<dbReference type="PANTHER" id="PTHR43233:SF1">
    <property type="entry name" value="FAMILY N-ACETYLTRANSFERASE, PUTATIVE (AFU_ORTHOLOGUE AFUA_6G03350)-RELATED"/>
    <property type="match status" value="1"/>
</dbReference>
<feature type="domain" description="N-acetyltransferase" evidence="1">
    <location>
        <begin position="9"/>
        <end position="135"/>
    </location>
</feature>
<dbReference type="Proteomes" id="UP000650466">
    <property type="component" value="Unassembled WGS sequence"/>
</dbReference>
<dbReference type="AlphaFoldDB" id="A0A926QIN4"/>
<dbReference type="PANTHER" id="PTHR43233">
    <property type="entry name" value="FAMILY N-ACETYLTRANSFERASE, PUTATIVE (AFU_ORTHOLOGUE AFUA_6G03350)-RELATED"/>
    <property type="match status" value="1"/>
</dbReference>
<reference evidence="2" key="1">
    <citation type="submission" date="2020-09" db="EMBL/GenBank/DDBJ databases">
        <title>Draft Genome Sequence of Paenibacillus sp. WST5.</title>
        <authorList>
            <person name="Bao Z."/>
        </authorList>
    </citation>
    <scope>NUCLEOTIDE SEQUENCE</scope>
    <source>
        <strain evidence="2">WST5</strain>
    </source>
</reference>
<dbReference type="RefSeq" id="WP_188174589.1">
    <property type="nucleotide sequence ID" value="NZ_JACVVD010000003.1"/>
</dbReference>
<organism evidence="2 3">
    <name type="scientific">Paenibacillus sedimenti</name>
    <dbReference type="NCBI Taxonomy" id="2770274"/>
    <lineage>
        <taxon>Bacteria</taxon>
        <taxon>Bacillati</taxon>
        <taxon>Bacillota</taxon>
        <taxon>Bacilli</taxon>
        <taxon>Bacillales</taxon>
        <taxon>Paenibacillaceae</taxon>
        <taxon>Paenibacillus</taxon>
    </lineage>
</organism>
<dbReference type="Gene3D" id="3.40.630.30">
    <property type="match status" value="1"/>
</dbReference>
<protein>
    <submittedName>
        <fullName evidence="2">GNAT family N-acetyltransferase</fullName>
    </submittedName>
</protein>